<dbReference type="AlphaFoldDB" id="A0A517TUE2"/>
<keyword evidence="2" id="KW-0328">Glycosyltransferase</keyword>
<accession>A0A517TUE2</accession>
<sequence length="264" mass="28703">MNARQASPALRFLTALPVYNEVNHVTEVLDQVVRNAQDVLVVDDGSSDGTRELLVTRDDVIVVSHSQNCGYGAALHTAFDYAIANGYDVLVTIDCDGQHEPQLIGSLAAACADVDLVSGSRYLSLDGSVGAPPIDRRRINVQVTDELNCRLGLQLTDAFCGFKAYKVEALKRLHLTETGYAMPLELWVQAAFQGLKIVEAAVPLVYLDEKRSFGGALDDSAKRLAYYHSVIDRAVKACAERQPSNPLALPRCNEQYQGCPSSCS</sequence>
<reference evidence="2 3" key="1">
    <citation type="submission" date="2019-02" db="EMBL/GenBank/DDBJ databases">
        <title>Deep-cultivation of Planctomycetes and their phenomic and genomic characterization uncovers novel biology.</title>
        <authorList>
            <person name="Wiegand S."/>
            <person name="Jogler M."/>
            <person name="Boedeker C."/>
            <person name="Pinto D."/>
            <person name="Vollmers J."/>
            <person name="Rivas-Marin E."/>
            <person name="Kohn T."/>
            <person name="Peeters S.H."/>
            <person name="Heuer A."/>
            <person name="Rast P."/>
            <person name="Oberbeckmann S."/>
            <person name="Bunk B."/>
            <person name="Jeske O."/>
            <person name="Meyerdierks A."/>
            <person name="Storesund J.E."/>
            <person name="Kallscheuer N."/>
            <person name="Luecker S."/>
            <person name="Lage O.M."/>
            <person name="Pohl T."/>
            <person name="Merkel B.J."/>
            <person name="Hornburger P."/>
            <person name="Mueller R.-W."/>
            <person name="Bruemmer F."/>
            <person name="Labrenz M."/>
            <person name="Spormann A.M."/>
            <person name="Op den Camp H."/>
            <person name="Overmann J."/>
            <person name="Amann R."/>
            <person name="Jetten M.S.M."/>
            <person name="Mascher T."/>
            <person name="Medema M.H."/>
            <person name="Devos D.P."/>
            <person name="Kaster A.-K."/>
            <person name="Ovreas L."/>
            <person name="Rohde M."/>
            <person name="Galperin M.Y."/>
            <person name="Jogler C."/>
        </authorList>
    </citation>
    <scope>NUCLEOTIDE SEQUENCE [LARGE SCALE GENOMIC DNA]</scope>
    <source>
        <strain evidence="2 3">I41</strain>
    </source>
</reference>
<dbReference type="RefSeq" id="WP_145431596.1">
    <property type="nucleotide sequence ID" value="NZ_CP036339.1"/>
</dbReference>
<keyword evidence="2" id="KW-0808">Transferase</keyword>
<name>A0A517TUE2_9BACT</name>
<dbReference type="InterPro" id="IPR050256">
    <property type="entry name" value="Glycosyltransferase_2"/>
</dbReference>
<dbReference type="CDD" id="cd04179">
    <property type="entry name" value="DPM_DPG-synthase_like"/>
    <property type="match status" value="1"/>
</dbReference>
<dbReference type="Gene3D" id="3.90.550.10">
    <property type="entry name" value="Spore Coat Polysaccharide Biosynthesis Protein SpsA, Chain A"/>
    <property type="match status" value="1"/>
</dbReference>
<keyword evidence="3" id="KW-1185">Reference proteome</keyword>
<dbReference type="Pfam" id="PF00535">
    <property type="entry name" value="Glycos_transf_2"/>
    <property type="match status" value="1"/>
</dbReference>
<dbReference type="InterPro" id="IPR029044">
    <property type="entry name" value="Nucleotide-diphossugar_trans"/>
</dbReference>
<dbReference type="PANTHER" id="PTHR48090">
    <property type="entry name" value="UNDECAPRENYL-PHOSPHATE 4-DEOXY-4-FORMAMIDO-L-ARABINOSE TRANSFERASE-RELATED"/>
    <property type="match status" value="1"/>
</dbReference>
<dbReference type="OrthoDB" id="9810303at2"/>
<feature type="domain" description="Glycosyltransferase 2-like" evidence="1">
    <location>
        <begin position="16"/>
        <end position="172"/>
    </location>
</feature>
<dbReference type="Proteomes" id="UP000317909">
    <property type="component" value="Chromosome"/>
</dbReference>
<dbReference type="PANTHER" id="PTHR48090:SF7">
    <property type="entry name" value="RFBJ PROTEIN"/>
    <property type="match status" value="1"/>
</dbReference>
<evidence type="ECO:0000313" key="3">
    <source>
        <dbReference type="Proteomes" id="UP000317909"/>
    </source>
</evidence>
<organism evidence="2 3">
    <name type="scientific">Lacipirellula limnantheis</name>
    <dbReference type="NCBI Taxonomy" id="2528024"/>
    <lineage>
        <taxon>Bacteria</taxon>
        <taxon>Pseudomonadati</taxon>
        <taxon>Planctomycetota</taxon>
        <taxon>Planctomycetia</taxon>
        <taxon>Pirellulales</taxon>
        <taxon>Lacipirellulaceae</taxon>
        <taxon>Lacipirellula</taxon>
    </lineage>
</organism>
<dbReference type="KEGG" id="llh:I41_11560"/>
<dbReference type="EC" id="2.4.1.54" evidence="2"/>
<evidence type="ECO:0000259" key="1">
    <source>
        <dbReference type="Pfam" id="PF00535"/>
    </source>
</evidence>
<protein>
    <submittedName>
        <fullName evidence="2">Undecaprenyl-phosphate mannosyltransferase</fullName>
        <ecNumber evidence="2">2.4.1.54</ecNumber>
    </submittedName>
</protein>
<dbReference type="SUPFAM" id="SSF53448">
    <property type="entry name" value="Nucleotide-diphospho-sugar transferases"/>
    <property type="match status" value="1"/>
</dbReference>
<dbReference type="InterPro" id="IPR001173">
    <property type="entry name" value="Glyco_trans_2-like"/>
</dbReference>
<dbReference type="GO" id="GO:0047267">
    <property type="term" value="F:undecaprenyl-phosphate mannosyltransferase activity"/>
    <property type="evidence" value="ECO:0007669"/>
    <property type="project" value="UniProtKB-EC"/>
</dbReference>
<evidence type="ECO:0000313" key="2">
    <source>
        <dbReference type="EMBL" id="QDT71991.1"/>
    </source>
</evidence>
<dbReference type="EMBL" id="CP036339">
    <property type="protein sequence ID" value="QDT71991.1"/>
    <property type="molecule type" value="Genomic_DNA"/>
</dbReference>
<gene>
    <name evidence="2" type="ORF">I41_11560</name>
</gene>
<proteinExistence type="predicted"/>